<dbReference type="InterPro" id="IPR001387">
    <property type="entry name" value="Cro/C1-type_HTH"/>
</dbReference>
<feature type="domain" description="HTH cro/C1-type" evidence="2">
    <location>
        <begin position="24"/>
        <end position="69"/>
    </location>
</feature>
<reference evidence="6" key="1">
    <citation type="submission" date="2017-10" db="EMBL/GenBank/DDBJ databases">
        <title>Complete genome sequence of Moraxella osloensis NP7 isolated from human skin.</title>
        <authorList>
            <person name="Lee K."/>
            <person name="Lim J.Y."/>
            <person name="Hwang I."/>
        </authorList>
    </citation>
    <scope>NUCLEOTIDE SEQUENCE [LARGE SCALE GENOMIC DNA]</scope>
    <source>
        <strain evidence="6">NP7</strain>
        <plasmid evidence="6">pnp7-2</plasmid>
    </source>
</reference>
<dbReference type="Proteomes" id="UP000229340">
    <property type="component" value="Plasmid pNP7-2"/>
</dbReference>
<geneLocation type="plasmid" evidence="3">
    <name>pNP7-2</name>
</geneLocation>
<evidence type="ECO:0000259" key="2">
    <source>
        <dbReference type="PROSITE" id="PS50943"/>
    </source>
</evidence>
<dbReference type="EMBL" id="CP047229">
    <property type="protein sequence ID" value="QHG10857.1"/>
    <property type="molecule type" value="Genomic_DNA"/>
</dbReference>
<reference evidence="8" key="5">
    <citation type="submission" date="2019-12" db="EMBL/GenBank/DDBJ databases">
        <title>Whole genome sequence of Moraxella osloensis YV1.</title>
        <authorList>
            <person name="Batinovic S."/>
            <person name="Rice D.T.F."/>
            <person name="Petrovski S."/>
        </authorList>
    </citation>
    <scope>NUCLEOTIDE SEQUENCE [LARGE SCALE GENOMIC DNA]</scope>
    <source>
        <strain evidence="8">YV1</strain>
        <plasmid evidence="8">p3</plasmid>
    </source>
</reference>
<dbReference type="PANTHER" id="PTHR36924:SF1">
    <property type="entry name" value="ANTITOXIN HIGA-1"/>
    <property type="match status" value="1"/>
</dbReference>
<accession>A0A120KRC1</accession>
<name>A0A120KRC1_FAUOS</name>
<proteinExistence type="predicted"/>
<gene>
    <name evidence="3" type="primary">higA</name>
    <name evidence="5" type="synonym">ybaQ</name>
    <name evidence="4" type="ORF">GSF12_12745</name>
    <name evidence="5" type="ORF">NCTC10465_02327</name>
    <name evidence="3" type="ORF">NP7_10615</name>
</gene>
<keyword evidence="3" id="KW-0614">Plasmid</keyword>
<dbReference type="Pfam" id="PF01381">
    <property type="entry name" value="HTH_3"/>
    <property type="match status" value="1"/>
</dbReference>
<dbReference type="InterPro" id="IPR013430">
    <property type="entry name" value="Toxin_antidote_HigA"/>
</dbReference>
<reference evidence="3" key="3">
    <citation type="journal article" date="2018" name="Misainmurhag Hoiji">
        <title>Complete genome sequence of multidrug-resistant Moraxella osloensis NP7 with multiple plasmids isolated from human skin.</title>
        <authorList>
            <person name="Ganzorig M."/>
            <person name="Lim J.Y."/>
            <person name="Hwang I."/>
            <person name="Lee K."/>
        </authorList>
    </citation>
    <scope>NUCLEOTIDE SEQUENCE</scope>
    <source>
        <strain evidence="3">NP7</strain>
        <plasmid evidence="3">pNP7-2</plasmid>
    </source>
</reference>
<reference evidence="3" key="2">
    <citation type="journal article" date="2018" name="Genome Announc.">
        <title>Complete Genome Sequences of Three Moraxella osloensis Strains Isolated from Human Skin.</title>
        <authorList>
            <person name="Lim J.Y."/>
            <person name="Hwang I."/>
            <person name="Ganzorig M."/>
            <person name="Huang S.L."/>
            <person name="Cho G.S."/>
            <person name="Franz C.M.A.P."/>
            <person name="Lee K."/>
        </authorList>
    </citation>
    <scope>NUCLEOTIDE SEQUENCE</scope>
    <source>
        <strain evidence="3">NP7</strain>
        <plasmid evidence="3">pNP7-2</plasmid>
    </source>
</reference>
<dbReference type="NCBIfam" id="TIGR02607">
    <property type="entry name" value="antidote_HigA"/>
    <property type="match status" value="1"/>
</dbReference>
<organism evidence="3 6">
    <name type="scientific">Faucicola osloensis</name>
    <name type="common">Moraxella osloensis</name>
    <dbReference type="NCBI Taxonomy" id="34062"/>
    <lineage>
        <taxon>Bacteria</taxon>
        <taxon>Pseudomonadati</taxon>
        <taxon>Pseudomonadota</taxon>
        <taxon>Gammaproteobacteria</taxon>
        <taxon>Moraxellales</taxon>
        <taxon>Moraxellaceae</taxon>
        <taxon>Faucicola</taxon>
    </lineage>
</organism>
<dbReference type="InterPro" id="IPR010982">
    <property type="entry name" value="Lambda_DNA-bd_dom_sf"/>
</dbReference>
<dbReference type="SUPFAM" id="SSF47413">
    <property type="entry name" value="lambda repressor-like DNA-binding domains"/>
    <property type="match status" value="1"/>
</dbReference>
<evidence type="ECO:0000313" key="8">
    <source>
        <dbReference type="Proteomes" id="UP000464046"/>
    </source>
</evidence>
<sequence length="98" mass="11047">MKNGMRPIHPGEILREDYLAPLEMSANALAKAIGVTPARINEIVREERGITADTALRLAKYFGGNAKFWLNLQTTYELRLAETQDTHFLDKIMPLAFS</sequence>
<dbReference type="KEGG" id="mos:AXE82_11320"/>
<geneLocation type="plasmid" evidence="6">
    <name>pnp7-2</name>
</geneLocation>
<keyword evidence="7" id="KW-1185">Reference proteome</keyword>
<dbReference type="EMBL" id="UGPY01000003">
    <property type="protein sequence ID" value="STZ04872.1"/>
    <property type="molecule type" value="Genomic_DNA"/>
</dbReference>
<dbReference type="CDD" id="cd00093">
    <property type="entry name" value="HTH_XRE"/>
    <property type="match status" value="1"/>
</dbReference>
<dbReference type="GO" id="GO:0003677">
    <property type="term" value="F:DNA binding"/>
    <property type="evidence" value="ECO:0007669"/>
    <property type="project" value="UniProtKB-KW"/>
</dbReference>
<dbReference type="SMART" id="SM00530">
    <property type="entry name" value="HTH_XRE"/>
    <property type="match status" value="1"/>
</dbReference>
<evidence type="ECO:0000313" key="5">
    <source>
        <dbReference type="EMBL" id="STZ04872.1"/>
    </source>
</evidence>
<dbReference type="AlphaFoldDB" id="A0A120KRC1"/>
<dbReference type="EMBL" id="CP024445">
    <property type="protein sequence ID" value="ATR79813.1"/>
    <property type="molecule type" value="Genomic_DNA"/>
</dbReference>
<keyword evidence="1" id="KW-0238">DNA-binding</keyword>
<dbReference type="Gene3D" id="1.10.260.40">
    <property type="entry name" value="lambda repressor-like DNA-binding domains"/>
    <property type="match status" value="1"/>
</dbReference>
<evidence type="ECO:0000256" key="1">
    <source>
        <dbReference type="ARBA" id="ARBA00023125"/>
    </source>
</evidence>
<evidence type="ECO:0000313" key="7">
    <source>
        <dbReference type="Proteomes" id="UP000255230"/>
    </source>
</evidence>
<evidence type="ECO:0000313" key="4">
    <source>
        <dbReference type="EMBL" id="QHG10857.1"/>
    </source>
</evidence>
<reference evidence="5 7" key="4">
    <citation type="submission" date="2018-06" db="EMBL/GenBank/DDBJ databases">
        <authorList>
            <consortium name="Pathogen Informatics"/>
            <person name="Doyle S."/>
        </authorList>
    </citation>
    <scope>NUCLEOTIDE SEQUENCE [LARGE SCALE GENOMIC DNA]</scope>
    <source>
        <strain evidence="5 7">NCTC10465</strain>
    </source>
</reference>
<dbReference type="GeneID" id="35779455"/>
<dbReference type="RefSeq" id="WP_062335121.1">
    <property type="nucleotide sequence ID" value="NZ_CP014236.1"/>
</dbReference>
<dbReference type="PANTHER" id="PTHR36924">
    <property type="entry name" value="ANTITOXIN HIGA-1"/>
    <property type="match status" value="1"/>
</dbReference>
<evidence type="ECO:0000313" key="3">
    <source>
        <dbReference type="EMBL" id="ATR79813.1"/>
    </source>
</evidence>
<dbReference type="Proteomes" id="UP000255230">
    <property type="component" value="Unassembled WGS sequence"/>
</dbReference>
<reference evidence="4" key="6">
    <citation type="journal article" date="2020" name="Microbiol. Resour. Announc.">
        <title>Complete Genome Sequence of Moraxella osloensis Strain YV1, Isolated from an Australian Wastewater Treatment Plant.</title>
        <authorList>
            <person name="Batinovic S."/>
            <person name="Rice D.T.F."/>
            <person name="Seviour R.J."/>
            <person name="Petrovski S."/>
        </authorList>
    </citation>
    <scope>NUCLEOTIDE SEQUENCE</scope>
    <source>
        <strain evidence="4">YV1</strain>
    </source>
</reference>
<protein>
    <submittedName>
        <fullName evidence="3">Addiction module antidote protein, HigA family</fullName>
    </submittedName>
    <submittedName>
        <fullName evidence="4">HigA family addiction module antidote protein</fullName>
    </submittedName>
</protein>
<geneLocation type="plasmid" evidence="4 8">
    <name>p3</name>
</geneLocation>
<evidence type="ECO:0000313" key="6">
    <source>
        <dbReference type="Proteomes" id="UP000229340"/>
    </source>
</evidence>
<dbReference type="PROSITE" id="PS50943">
    <property type="entry name" value="HTH_CROC1"/>
    <property type="match status" value="1"/>
</dbReference>